<evidence type="ECO:0000313" key="5">
    <source>
        <dbReference type="Proteomes" id="UP000540989"/>
    </source>
</evidence>
<accession>A0A7W8E6S9</accession>
<evidence type="ECO:0000256" key="1">
    <source>
        <dbReference type="SAM" id="Coils"/>
    </source>
</evidence>
<proteinExistence type="predicted"/>
<organism evidence="4 5">
    <name type="scientific">Granulicella aggregans</name>
    <dbReference type="NCBI Taxonomy" id="474949"/>
    <lineage>
        <taxon>Bacteria</taxon>
        <taxon>Pseudomonadati</taxon>
        <taxon>Acidobacteriota</taxon>
        <taxon>Terriglobia</taxon>
        <taxon>Terriglobales</taxon>
        <taxon>Acidobacteriaceae</taxon>
        <taxon>Granulicella</taxon>
    </lineage>
</organism>
<dbReference type="Proteomes" id="UP000540989">
    <property type="component" value="Unassembled WGS sequence"/>
</dbReference>
<sequence length="291" mass="30885">MSNPIPGDERILAEQREALRRKEEAEEKHRDRIYQLERDKHELEKQKAAHGRRSALLGVIATLIVGLIAAGAAIAAAFISLNKKTDPTEPGIVTSIIHGAITSYKIYNSNTPLAEAVPQAKAPKTTTSIAPPATTQQAITTPTQPEPATQRSLCSGLSLQNWALGPAQVKLVLENGKFIGYRTIATLQNISAGPILVAQTGGTMTDNVGNNFGLSDSTLGGYMFGRPSPTVIDPGVSLQPSFGYRGRGTPGQTASFDVKLSISVDGGKNYISNTLTCSPVLVPEMTPQAAR</sequence>
<evidence type="ECO:0000256" key="3">
    <source>
        <dbReference type="SAM" id="Phobius"/>
    </source>
</evidence>
<evidence type="ECO:0000313" key="4">
    <source>
        <dbReference type="EMBL" id="MBB5060991.1"/>
    </source>
</evidence>
<keyword evidence="4" id="KW-0966">Cell projection</keyword>
<keyword evidence="3" id="KW-1133">Transmembrane helix</keyword>
<feature type="compositionally biased region" description="Low complexity" evidence="2">
    <location>
        <begin position="130"/>
        <end position="150"/>
    </location>
</feature>
<evidence type="ECO:0000256" key="2">
    <source>
        <dbReference type="SAM" id="MobiDB-lite"/>
    </source>
</evidence>
<feature type="transmembrane region" description="Helical" evidence="3">
    <location>
        <begin position="55"/>
        <end position="79"/>
    </location>
</feature>
<reference evidence="4 5" key="1">
    <citation type="submission" date="2020-08" db="EMBL/GenBank/DDBJ databases">
        <title>Genomic Encyclopedia of Type Strains, Phase IV (KMG-V): Genome sequencing to study the core and pangenomes of soil and plant-associated prokaryotes.</title>
        <authorList>
            <person name="Whitman W."/>
        </authorList>
    </citation>
    <scope>NUCLEOTIDE SEQUENCE [LARGE SCALE GENOMIC DNA]</scope>
    <source>
        <strain evidence="4 5">M8UP14</strain>
    </source>
</reference>
<gene>
    <name evidence="4" type="ORF">HDF16_005727</name>
</gene>
<keyword evidence="5" id="KW-1185">Reference proteome</keyword>
<dbReference type="AlphaFoldDB" id="A0A7W8E6S9"/>
<name>A0A7W8E6S9_9BACT</name>
<keyword evidence="4" id="KW-0282">Flagellum</keyword>
<keyword evidence="3" id="KW-0472">Membrane</keyword>
<feature type="region of interest" description="Disordered" evidence="2">
    <location>
        <begin position="125"/>
        <end position="151"/>
    </location>
</feature>
<keyword evidence="1" id="KW-0175">Coiled coil</keyword>
<feature type="coiled-coil region" evidence="1">
    <location>
        <begin position="8"/>
        <end position="53"/>
    </location>
</feature>
<comment type="caution">
    <text evidence="4">The sequence shown here is derived from an EMBL/GenBank/DDBJ whole genome shotgun (WGS) entry which is preliminary data.</text>
</comment>
<keyword evidence="3" id="KW-0812">Transmembrane</keyword>
<dbReference type="EMBL" id="JACHIP010000024">
    <property type="protein sequence ID" value="MBB5060991.1"/>
    <property type="molecule type" value="Genomic_DNA"/>
</dbReference>
<dbReference type="RefSeq" id="WP_184223622.1">
    <property type="nucleotide sequence ID" value="NZ_JACHIP010000024.1"/>
</dbReference>
<protein>
    <submittedName>
        <fullName evidence="4">Flagellar basal body-associated protein FliL</fullName>
    </submittedName>
</protein>
<keyword evidence="4" id="KW-0969">Cilium</keyword>